<comment type="caution">
    <text evidence="8">The sequence shown here is derived from an EMBL/GenBank/DDBJ whole genome shotgun (WGS) entry which is preliminary data.</text>
</comment>
<feature type="region of interest" description="Disordered" evidence="4">
    <location>
        <begin position="505"/>
        <end position="543"/>
    </location>
</feature>
<dbReference type="SUPFAM" id="SSF117074">
    <property type="entry name" value="Hypothetical protein PA1324"/>
    <property type="match status" value="2"/>
</dbReference>
<feature type="chain" id="PRO_5046519475" evidence="6">
    <location>
        <begin position="23"/>
        <end position="581"/>
    </location>
</feature>
<feature type="region of interest" description="Disordered" evidence="4">
    <location>
        <begin position="25"/>
        <end position="76"/>
    </location>
</feature>
<dbReference type="Gene3D" id="2.60.40.10">
    <property type="entry name" value="Immunoglobulins"/>
    <property type="match status" value="2"/>
</dbReference>
<dbReference type="EMBL" id="JBHUKU010000006">
    <property type="protein sequence ID" value="MFD2459416.1"/>
    <property type="molecule type" value="Genomic_DNA"/>
</dbReference>
<dbReference type="Proteomes" id="UP001597419">
    <property type="component" value="Unassembled WGS sequence"/>
</dbReference>
<evidence type="ECO:0000256" key="6">
    <source>
        <dbReference type="SAM" id="SignalP"/>
    </source>
</evidence>
<feature type="compositionally biased region" description="Low complexity" evidence="4">
    <location>
        <begin position="508"/>
        <end position="518"/>
    </location>
</feature>
<evidence type="ECO:0000313" key="9">
    <source>
        <dbReference type="Proteomes" id="UP001597419"/>
    </source>
</evidence>
<comment type="subcellular location">
    <subcellularLocation>
        <location evidence="1">Secreted</location>
    </subcellularLocation>
</comment>
<dbReference type="InterPro" id="IPR033764">
    <property type="entry name" value="Sdr_B"/>
</dbReference>
<feature type="domain" description="SD-repeat containing protein B" evidence="7">
    <location>
        <begin position="426"/>
        <end position="483"/>
    </location>
</feature>
<feature type="compositionally biased region" description="Low complexity" evidence="4">
    <location>
        <begin position="60"/>
        <end position="75"/>
    </location>
</feature>
<evidence type="ECO:0000256" key="5">
    <source>
        <dbReference type="SAM" id="Phobius"/>
    </source>
</evidence>
<keyword evidence="9" id="KW-1185">Reference proteome</keyword>
<dbReference type="Pfam" id="PF17210">
    <property type="entry name" value="SdrD_B"/>
    <property type="match status" value="1"/>
</dbReference>
<sequence>MRRAASYLVTLTAAAALTGVFAAPAGADPAPVSTAPSSAPSTAPSSSAAPAPEPGPPSSPSAVSPKPAAPDVKPAQRAQVEVSLAFDKPSYRTDEDVRFTIKLKNTGEIRAAGLWVSQSITEPTDLVVPYDPGWGPLKGKPGVSLDPGATYELGVSGKVRDIQKDTTVVRGVVFDETGFGVSREFKYSVPVTKEAGHAAGTVFGDRNGNGTFDTGEQLAGAKLTLRYIHGNVTYSATSDAAGKFAFDLPAADYYLGGEVVNGWLIPFETVHIGPDTKDLLVRGAPPLNGALRASMAFTQRSYKAGDLAHVTVTLSNSGPIPLTGIVAACNRVGDGYMLSGRGAGWGDLASSRGVTIAPGQTRTFDVSETVPEAAVNRGYVQVACDFGYAEVDIFNHANADDRATVPGAKGAVIGEVSVHDATGHPQQGVGGVKVVLVAEQDCPIVGEQTTDANGHFEFHGLTPGLAYRLFFLTPQGWRIKGENPTAVDVRGPEENPVRLGIRAEAGDAPQPAVPAQPATCGRPGGTTPVAGNPGAGSGQGGGAGLASTGVDAATFGACGLAVLAIGAGLVLAVRRRHRSAD</sequence>
<keyword evidence="3 6" id="KW-0732">Signal</keyword>
<evidence type="ECO:0000256" key="3">
    <source>
        <dbReference type="ARBA" id="ARBA00022729"/>
    </source>
</evidence>
<evidence type="ECO:0000256" key="1">
    <source>
        <dbReference type="ARBA" id="ARBA00004613"/>
    </source>
</evidence>
<proteinExistence type="predicted"/>
<feature type="transmembrane region" description="Helical" evidence="5">
    <location>
        <begin position="552"/>
        <end position="573"/>
    </location>
</feature>
<evidence type="ECO:0000256" key="4">
    <source>
        <dbReference type="SAM" id="MobiDB-lite"/>
    </source>
</evidence>
<keyword evidence="2" id="KW-0964">Secreted</keyword>
<name>A0ABW5GE26_9PSEU</name>
<protein>
    <submittedName>
        <fullName evidence="8">SdrD B-like domain-containing protein</fullName>
    </submittedName>
</protein>
<evidence type="ECO:0000313" key="8">
    <source>
        <dbReference type="EMBL" id="MFD2459416.1"/>
    </source>
</evidence>
<dbReference type="InterPro" id="IPR013783">
    <property type="entry name" value="Ig-like_fold"/>
</dbReference>
<keyword evidence="5" id="KW-0812">Transmembrane</keyword>
<feature type="compositionally biased region" description="Low complexity" evidence="4">
    <location>
        <begin position="25"/>
        <end position="50"/>
    </location>
</feature>
<feature type="compositionally biased region" description="Gly residues" evidence="4">
    <location>
        <begin position="533"/>
        <end position="543"/>
    </location>
</feature>
<reference evidence="9" key="1">
    <citation type="journal article" date="2019" name="Int. J. Syst. Evol. Microbiol.">
        <title>The Global Catalogue of Microorganisms (GCM) 10K type strain sequencing project: providing services to taxonomists for standard genome sequencing and annotation.</title>
        <authorList>
            <consortium name="The Broad Institute Genomics Platform"/>
            <consortium name="The Broad Institute Genome Sequencing Center for Infectious Disease"/>
            <person name="Wu L."/>
            <person name="Ma J."/>
        </authorList>
    </citation>
    <scope>NUCLEOTIDE SEQUENCE [LARGE SCALE GENOMIC DNA]</scope>
    <source>
        <strain evidence="9">CGMCC 4.7643</strain>
    </source>
</reference>
<dbReference type="RefSeq" id="WP_345396588.1">
    <property type="nucleotide sequence ID" value="NZ_BAABHG010000008.1"/>
</dbReference>
<keyword evidence="5" id="KW-0472">Membrane</keyword>
<accession>A0ABW5GE26</accession>
<evidence type="ECO:0000256" key="2">
    <source>
        <dbReference type="ARBA" id="ARBA00022525"/>
    </source>
</evidence>
<organism evidence="8 9">
    <name type="scientific">Amycolatopsis samaneae</name>
    <dbReference type="NCBI Taxonomy" id="664691"/>
    <lineage>
        <taxon>Bacteria</taxon>
        <taxon>Bacillati</taxon>
        <taxon>Actinomycetota</taxon>
        <taxon>Actinomycetes</taxon>
        <taxon>Pseudonocardiales</taxon>
        <taxon>Pseudonocardiaceae</taxon>
        <taxon>Amycolatopsis</taxon>
    </lineage>
</organism>
<feature type="signal peptide" evidence="6">
    <location>
        <begin position="1"/>
        <end position="22"/>
    </location>
</feature>
<gene>
    <name evidence="8" type="ORF">ACFSYJ_12465</name>
</gene>
<keyword evidence="5" id="KW-1133">Transmembrane helix</keyword>
<evidence type="ECO:0000259" key="7">
    <source>
        <dbReference type="Pfam" id="PF17210"/>
    </source>
</evidence>